<evidence type="ECO:0000256" key="1">
    <source>
        <dbReference type="PROSITE-ProRule" id="PRU00464"/>
    </source>
</evidence>
<dbReference type="Proteomes" id="UP000675747">
    <property type="component" value="Unassembled WGS sequence"/>
</dbReference>
<dbReference type="InterPro" id="IPR036265">
    <property type="entry name" value="HIT-like_sf"/>
</dbReference>
<dbReference type="Pfam" id="PF01230">
    <property type="entry name" value="HIT"/>
    <property type="match status" value="1"/>
</dbReference>
<dbReference type="InterPro" id="IPR011146">
    <property type="entry name" value="HIT-like"/>
</dbReference>
<proteinExistence type="predicted"/>
<gene>
    <name evidence="4" type="ORF">KB893_016490</name>
    <name evidence="3" type="ORF">KB893_14010</name>
</gene>
<evidence type="ECO:0000313" key="5">
    <source>
        <dbReference type="Proteomes" id="UP000675747"/>
    </source>
</evidence>
<sequence>MSDGFALHPRLAADTHHVAALPLCDLLLMDDARYAWLILVPRVPGAGGIDELGFADRHALIDEVDLVSRLLRAETRPERINVGALGNLVPQLHVHVVARRRDDPAWPGPVWGHSSAQPYADAPREARLASLRAALGPRTRATE</sequence>
<dbReference type="RefSeq" id="WP_211927522.1">
    <property type="nucleotide sequence ID" value="NZ_JAGQFT020000013.1"/>
</dbReference>
<protein>
    <submittedName>
        <fullName evidence="3">HIT family protein</fullName>
    </submittedName>
</protein>
<reference evidence="4 5" key="1">
    <citation type="journal article" date="2021" name="Microbiol. Resour. Announc.">
        <title>Draft Genome Sequence of Coralloluteibacterium stylophorae LMG 29479T.</title>
        <authorList>
            <person name="Karlyshev A.V."/>
            <person name="Kudryashova E.B."/>
            <person name="Ariskina E.V."/>
            <person name="Conroy A.P."/>
            <person name="Abidueva E.Y."/>
        </authorList>
    </citation>
    <scope>NUCLEOTIDE SEQUENCE [LARGE SCALE GENOMIC DNA]</scope>
    <source>
        <strain evidence="4 5">LMG 29479</strain>
    </source>
</reference>
<evidence type="ECO:0000313" key="3">
    <source>
        <dbReference type="EMBL" id="MBR0563620.1"/>
    </source>
</evidence>
<feature type="domain" description="HIT" evidence="2">
    <location>
        <begin position="37"/>
        <end position="106"/>
    </location>
</feature>
<dbReference type="PIRSF" id="PIRSF000714">
    <property type="entry name" value="HIT"/>
    <property type="match status" value="1"/>
</dbReference>
<comment type="caution">
    <text evidence="1">Lacks conserved residue(s) required for the propagation of feature annotation.</text>
</comment>
<comment type="caution">
    <text evidence="3">The sequence shown here is derived from an EMBL/GenBank/DDBJ whole genome shotgun (WGS) entry which is preliminary data.</text>
</comment>
<keyword evidence="5" id="KW-1185">Reference proteome</keyword>
<dbReference type="AlphaFoldDB" id="A0A8J7VUT6"/>
<dbReference type="Gene3D" id="3.30.428.10">
    <property type="entry name" value="HIT-like"/>
    <property type="match status" value="1"/>
</dbReference>
<organism evidence="3">
    <name type="scientific">Coralloluteibacterium stylophorae</name>
    <dbReference type="NCBI Taxonomy" id="1776034"/>
    <lineage>
        <taxon>Bacteria</taxon>
        <taxon>Pseudomonadati</taxon>
        <taxon>Pseudomonadota</taxon>
        <taxon>Gammaproteobacteria</taxon>
        <taxon>Lysobacterales</taxon>
        <taxon>Lysobacteraceae</taxon>
        <taxon>Coralloluteibacterium</taxon>
    </lineage>
</organism>
<dbReference type="EMBL" id="JAGQFT020000013">
    <property type="protein sequence ID" value="MBS7458741.1"/>
    <property type="molecule type" value="Genomic_DNA"/>
</dbReference>
<dbReference type="GO" id="GO:0003824">
    <property type="term" value="F:catalytic activity"/>
    <property type="evidence" value="ECO:0007669"/>
    <property type="project" value="InterPro"/>
</dbReference>
<dbReference type="EMBL" id="JAGQFT010000155">
    <property type="protein sequence ID" value="MBR0563620.1"/>
    <property type="molecule type" value="Genomic_DNA"/>
</dbReference>
<evidence type="ECO:0000313" key="4">
    <source>
        <dbReference type="EMBL" id="MBS7458741.1"/>
    </source>
</evidence>
<dbReference type="InterPro" id="IPR026026">
    <property type="entry name" value="HIT_Hint"/>
</dbReference>
<evidence type="ECO:0000259" key="2">
    <source>
        <dbReference type="PROSITE" id="PS51084"/>
    </source>
</evidence>
<name>A0A8J7VUT6_9GAMM</name>
<dbReference type="PROSITE" id="PS51084">
    <property type="entry name" value="HIT_2"/>
    <property type="match status" value="1"/>
</dbReference>
<accession>A0A8J7VUT6</accession>
<reference evidence="3" key="2">
    <citation type="submission" date="2021-04" db="EMBL/GenBank/DDBJ databases">
        <authorList>
            <person name="Karlyshev A.V."/>
        </authorList>
    </citation>
    <scope>NUCLEOTIDE SEQUENCE</scope>
    <source>
        <strain evidence="3">LMG 29479</strain>
    </source>
</reference>
<dbReference type="SUPFAM" id="SSF54197">
    <property type="entry name" value="HIT-like"/>
    <property type="match status" value="1"/>
</dbReference>